<feature type="domain" description="N-acetyltransferase" evidence="1">
    <location>
        <begin position="1"/>
        <end position="184"/>
    </location>
</feature>
<evidence type="ECO:0000313" key="2">
    <source>
        <dbReference type="EMBL" id="MDR6244316.1"/>
    </source>
</evidence>
<name>A0ABU1IYI7_9BACL</name>
<comment type="caution">
    <text evidence="2">The sequence shown here is derived from an EMBL/GenBank/DDBJ whole genome shotgun (WGS) entry which is preliminary data.</text>
</comment>
<dbReference type="Pfam" id="PF00583">
    <property type="entry name" value="Acetyltransf_1"/>
    <property type="match status" value="1"/>
</dbReference>
<dbReference type="RefSeq" id="WP_229685788.1">
    <property type="nucleotide sequence ID" value="NZ_BMMB01000006.1"/>
</dbReference>
<accession>A0ABU1IYI7</accession>
<dbReference type="InterPro" id="IPR016181">
    <property type="entry name" value="Acyl_CoA_acyltransferase"/>
</dbReference>
<keyword evidence="3" id="KW-1185">Reference proteome</keyword>
<evidence type="ECO:0000313" key="3">
    <source>
        <dbReference type="Proteomes" id="UP001185028"/>
    </source>
</evidence>
<dbReference type="PANTHER" id="PTHR43617">
    <property type="entry name" value="L-AMINO ACID N-ACETYLTRANSFERASE"/>
    <property type="match status" value="1"/>
</dbReference>
<sequence length="186" mass="20544">MRKATPQDASAVIPLISSAIGEIGYVLTGATDEAEMLDVLESFFRQKGNRLSHDQVSVLERDGTIAGFVLAYHGKDIEQLDAPIKQRLQQLGLPDDGIIPEARADEYYLDSIAVHPSFQGQGLGTQLIREFEQQAVRLGHPKVLLIVDVENSRARALYERLGYVPDGCIEIGGHAYERMIKQPEGM</sequence>
<dbReference type="EMBL" id="JAVDQH010000007">
    <property type="protein sequence ID" value="MDR6244316.1"/>
    <property type="molecule type" value="Genomic_DNA"/>
</dbReference>
<dbReference type="InterPro" id="IPR050276">
    <property type="entry name" value="MshD_Acetyltransferase"/>
</dbReference>
<gene>
    <name evidence="2" type="ORF">JOC58_002209</name>
</gene>
<reference evidence="2 3" key="1">
    <citation type="submission" date="2023-07" db="EMBL/GenBank/DDBJ databases">
        <title>Genomic Encyclopedia of Type Strains, Phase IV (KMG-IV): sequencing the most valuable type-strain genomes for metagenomic binning, comparative biology and taxonomic classification.</title>
        <authorList>
            <person name="Goeker M."/>
        </authorList>
    </citation>
    <scope>NUCLEOTIDE SEQUENCE [LARGE SCALE GENOMIC DNA]</scope>
    <source>
        <strain evidence="2 3">DSM 22170</strain>
    </source>
</reference>
<dbReference type="InterPro" id="IPR000182">
    <property type="entry name" value="GNAT_dom"/>
</dbReference>
<dbReference type="SUPFAM" id="SSF55729">
    <property type="entry name" value="Acyl-CoA N-acyltransferases (Nat)"/>
    <property type="match status" value="1"/>
</dbReference>
<dbReference type="PROSITE" id="PS51186">
    <property type="entry name" value="GNAT"/>
    <property type="match status" value="1"/>
</dbReference>
<protein>
    <submittedName>
        <fullName evidence="2">Ribosomal protein S18 acetylase RimI-like enzyme</fullName>
    </submittedName>
</protein>
<dbReference type="CDD" id="cd04301">
    <property type="entry name" value="NAT_SF"/>
    <property type="match status" value="1"/>
</dbReference>
<organism evidence="2 3">
    <name type="scientific">Paenibacillus hunanensis</name>
    <dbReference type="NCBI Taxonomy" id="539262"/>
    <lineage>
        <taxon>Bacteria</taxon>
        <taxon>Bacillati</taxon>
        <taxon>Bacillota</taxon>
        <taxon>Bacilli</taxon>
        <taxon>Bacillales</taxon>
        <taxon>Paenibacillaceae</taxon>
        <taxon>Paenibacillus</taxon>
    </lineage>
</organism>
<dbReference type="Gene3D" id="3.40.630.30">
    <property type="match status" value="1"/>
</dbReference>
<proteinExistence type="predicted"/>
<evidence type="ECO:0000259" key="1">
    <source>
        <dbReference type="PROSITE" id="PS51186"/>
    </source>
</evidence>
<dbReference type="Proteomes" id="UP001185028">
    <property type="component" value="Unassembled WGS sequence"/>
</dbReference>